<evidence type="ECO:0000256" key="7">
    <source>
        <dbReference type="SAM" id="Phobius"/>
    </source>
</evidence>
<keyword evidence="6 7" id="KW-0472">Membrane</keyword>
<gene>
    <name evidence="10" type="ordered locus">AM1_4183</name>
</gene>
<organism evidence="10 11">
    <name type="scientific">Acaryochloris marina (strain MBIC 11017)</name>
    <dbReference type="NCBI Taxonomy" id="329726"/>
    <lineage>
        <taxon>Bacteria</taxon>
        <taxon>Bacillati</taxon>
        <taxon>Cyanobacteriota</taxon>
        <taxon>Cyanophyceae</taxon>
        <taxon>Acaryochloridales</taxon>
        <taxon>Acaryochloridaceae</taxon>
        <taxon>Acaryochloris</taxon>
    </lineage>
</organism>
<evidence type="ECO:0000259" key="9">
    <source>
        <dbReference type="Pfam" id="PF21770"/>
    </source>
</evidence>
<evidence type="ECO:0000313" key="11">
    <source>
        <dbReference type="Proteomes" id="UP000000268"/>
    </source>
</evidence>
<dbReference type="Gene3D" id="3.30.70.260">
    <property type="match status" value="1"/>
</dbReference>
<name>B0CBP5_ACAM1</name>
<feature type="domain" description="MgtC/SapB/SrpB/YhiD N-terminal" evidence="8">
    <location>
        <begin position="10"/>
        <end position="130"/>
    </location>
</feature>
<dbReference type="eggNOG" id="COG1285">
    <property type="taxonomic scope" value="Bacteria"/>
</dbReference>
<dbReference type="InterPro" id="IPR049177">
    <property type="entry name" value="MgtC_SapB_SrpB_YhiD_N"/>
</dbReference>
<keyword evidence="4 7" id="KW-0812">Transmembrane</keyword>
<dbReference type="GO" id="GO:0005886">
    <property type="term" value="C:plasma membrane"/>
    <property type="evidence" value="ECO:0007669"/>
    <property type="project" value="UniProtKB-SubCell"/>
</dbReference>
<dbReference type="InterPro" id="IPR048640">
    <property type="entry name" value="MgtC-like_C"/>
</dbReference>
<dbReference type="InterPro" id="IPR003416">
    <property type="entry name" value="MgtC/SapB/SrpB/YhiD_fam"/>
</dbReference>
<dbReference type="KEGG" id="amr:AM1_4183"/>
<evidence type="ECO:0000259" key="8">
    <source>
        <dbReference type="Pfam" id="PF02308"/>
    </source>
</evidence>
<dbReference type="Pfam" id="PF02308">
    <property type="entry name" value="MgtC"/>
    <property type="match status" value="1"/>
</dbReference>
<keyword evidence="11" id="KW-1185">Reference proteome</keyword>
<feature type="domain" description="MgtC-like C-terminal" evidence="9">
    <location>
        <begin position="147"/>
        <end position="227"/>
    </location>
</feature>
<feature type="transmembrane region" description="Helical" evidence="7">
    <location>
        <begin position="31"/>
        <end position="50"/>
    </location>
</feature>
<comment type="similarity">
    <text evidence="2">Belongs to the MgtC/SapB family.</text>
</comment>
<evidence type="ECO:0000256" key="2">
    <source>
        <dbReference type="ARBA" id="ARBA00009298"/>
    </source>
</evidence>
<comment type="subcellular location">
    <subcellularLocation>
        <location evidence="1">Cell membrane</location>
        <topology evidence="1">Multi-pass membrane protein</topology>
    </subcellularLocation>
</comment>
<dbReference type="HOGENOM" id="CLU_079292_0_0_3"/>
<dbReference type="PANTHER" id="PTHR33778">
    <property type="entry name" value="PROTEIN MGTC"/>
    <property type="match status" value="1"/>
</dbReference>
<evidence type="ECO:0000256" key="4">
    <source>
        <dbReference type="ARBA" id="ARBA00022692"/>
    </source>
</evidence>
<keyword evidence="5 7" id="KW-1133">Transmembrane helix</keyword>
<dbReference type="AlphaFoldDB" id="B0CBP5"/>
<reference evidence="10 11" key="1">
    <citation type="journal article" date="2008" name="Proc. Natl. Acad. Sci. U.S.A.">
        <title>Niche adaptation and genome expansion in the chlorophyll d-producing cyanobacterium Acaryochloris marina.</title>
        <authorList>
            <person name="Swingley W.D."/>
            <person name="Chen M."/>
            <person name="Cheung P.C."/>
            <person name="Conrad A.L."/>
            <person name="Dejesa L.C."/>
            <person name="Hao J."/>
            <person name="Honchak B.M."/>
            <person name="Karbach L.E."/>
            <person name="Kurdoglu A."/>
            <person name="Lahiri S."/>
            <person name="Mastrian S.D."/>
            <person name="Miyashita H."/>
            <person name="Page L."/>
            <person name="Ramakrishna P."/>
            <person name="Satoh S."/>
            <person name="Sattley W.M."/>
            <person name="Shimada Y."/>
            <person name="Taylor H.L."/>
            <person name="Tomo T."/>
            <person name="Tsuchiya T."/>
            <person name="Wang Z.T."/>
            <person name="Raymond J."/>
            <person name="Mimuro M."/>
            <person name="Blankenship R.E."/>
            <person name="Touchman J.W."/>
        </authorList>
    </citation>
    <scope>NUCLEOTIDE SEQUENCE [LARGE SCALE GENOMIC DNA]</scope>
    <source>
        <strain evidence="11">MBIC 11017</strain>
    </source>
</reference>
<proteinExistence type="inferred from homology"/>
<dbReference type="Proteomes" id="UP000000268">
    <property type="component" value="Chromosome"/>
</dbReference>
<dbReference type="EMBL" id="CP000828">
    <property type="protein sequence ID" value="ABW29163.1"/>
    <property type="molecule type" value="Genomic_DNA"/>
</dbReference>
<dbReference type="OrthoDB" id="9811198at2"/>
<dbReference type="RefSeq" id="WP_012164502.1">
    <property type="nucleotide sequence ID" value="NC_009925.1"/>
</dbReference>
<evidence type="ECO:0000256" key="6">
    <source>
        <dbReference type="ARBA" id="ARBA00023136"/>
    </source>
</evidence>
<protein>
    <submittedName>
        <fullName evidence="10">MgtC family protein</fullName>
    </submittedName>
</protein>
<keyword evidence="3" id="KW-1003">Cell membrane</keyword>
<dbReference type="PRINTS" id="PR01837">
    <property type="entry name" value="MGTCSAPBPROT"/>
</dbReference>
<dbReference type="PANTHER" id="PTHR33778:SF3">
    <property type="entry name" value="PROTEIN MGTC"/>
    <property type="match status" value="1"/>
</dbReference>
<evidence type="ECO:0000256" key="1">
    <source>
        <dbReference type="ARBA" id="ARBA00004651"/>
    </source>
</evidence>
<evidence type="ECO:0000256" key="5">
    <source>
        <dbReference type="ARBA" id="ARBA00022989"/>
    </source>
</evidence>
<feature type="transmembrane region" description="Helical" evidence="7">
    <location>
        <begin position="62"/>
        <end position="80"/>
    </location>
</feature>
<accession>B0CBP5</accession>
<feature type="transmembrane region" description="Helical" evidence="7">
    <location>
        <begin position="100"/>
        <end position="126"/>
    </location>
</feature>
<dbReference type="STRING" id="329726.AM1_4183"/>
<evidence type="ECO:0000256" key="3">
    <source>
        <dbReference type="ARBA" id="ARBA00022475"/>
    </source>
</evidence>
<evidence type="ECO:0000313" key="10">
    <source>
        <dbReference type="EMBL" id="ABW29163.1"/>
    </source>
</evidence>
<dbReference type="Pfam" id="PF21770">
    <property type="entry name" value="MgtC_SapB_C"/>
    <property type="match status" value="1"/>
</dbReference>
<sequence length="242" mass="26703">MTWIDFSLRLTVALILGSAIGIERQWRQTRAVLKTNVLVCIGSSMFVMMSLMHAQDSSPTRVAAQIVSGVGFLGGGVILREGTSVRGLNTAATLWCSASVGTLVGGGFLFPAYLGAAAVVFSNLVMRPLVEQLKFRPHKPGSSTSIYRFVLICAHYEEKKIRNVFLESINTANMMISAWRSESLESLGKPKQVVLEIELMTIQREDKLLNELAEALQDQANTQQIRWELVSDKINSLSISRK</sequence>